<dbReference type="OMA" id="YTRDMSF"/>
<reference evidence="2" key="1">
    <citation type="journal article" date="2017" name="Nat. Microbiol.">
        <title>Global analysis of biosynthetic gene clusters reveals vast potential of secondary metabolite production in Penicillium species.</title>
        <authorList>
            <person name="Nielsen J.C."/>
            <person name="Grijseels S."/>
            <person name="Prigent S."/>
            <person name="Ji B."/>
            <person name="Dainat J."/>
            <person name="Nielsen K.F."/>
            <person name="Frisvad J.C."/>
            <person name="Workman M."/>
            <person name="Nielsen J."/>
        </authorList>
    </citation>
    <scope>NUCLEOTIDE SEQUENCE [LARGE SCALE GENOMIC DNA]</scope>
    <source>
        <strain evidence="2">IBT 11843</strain>
    </source>
</reference>
<comment type="caution">
    <text evidence="1">The sequence shown here is derived from an EMBL/GenBank/DDBJ whole genome shotgun (WGS) entry which is preliminary data.</text>
</comment>
<gene>
    <name evidence="1" type="ORF">PENDEC_c002G00658</name>
</gene>
<accession>A0A1V6PKY7</accession>
<name>A0A1V6PKY7_PENDC</name>
<organism evidence="1 2">
    <name type="scientific">Penicillium decumbens</name>
    <dbReference type="NCBI Taxonomy" id="69771"/>
    <lineage>
        <taxon>Eukaryota</taxon>
        <taxon>Fungi</taxon>
        <taxon>Dikarya</taxon>
        <taxon>Ascomycota</taxon>
        <taxon>Pezizomycotina</taxon>
        <taxon>Eurotiomycetes</taxon>
        <taxon>Eurotiomycetidae</taxon>
        <taxon>Eurotiales</taxon>
        <taxon>Aspergillaceae</taxon>
        <taxon>Penicillium</taxon>
    </lineage>
</organism>
<keyword evidence="2" id="KW-1185">Reference proteome</keyword>
<dbReference type="Proteomes" id="UP000191522">
    <property type="component" value="Unassembled WGS sequence"/>
</dbReference>
<dbReference type="OrthoDB" id="273230at2759"/>
<sequence length="190" mass="21183">MASALRTRALRLRTLQPFRLSSSLTFPAARHLRNINITRTYKTTPITPTNQHRSHQLRPYSMSTGSAKPTADLLVEELQDLYEVATDEFEIATDSTDNGTIYAASDRESARDAANQLLAVYHLYTGKVGDHMDGIGMGGSTTEGSPVVETAHNSEGVTNEVRDEVKRRVGQRIRELRNAVVQLEERAREE</sequence>
<dbReference type="EMBL" id="MDYL01000002">
    <property type="protein sequence ID" value="OQD77654.1"/>
    <property type="molecule type" value="Genomic_DNA"/>
</dbReference>
<proteinExistence type="predicted"/>
<dbReference type="AlphaFoldDB" id="A0A1V6PKY7"/>
<evidence type="ECO:0000313" key="1">
    <source>
        <dbReference type="EMBL" id="OQD77654.1"/>
    </source>
</evidence>
<protein>
    <submittedName>
        <fullName evidence="1">Uncharacterized protein</fullName>
    </submittedName>
</protein>
<evidence type="ECO:0000313" key="2">
    <source>
        <dbReference type="Proteomes" id="UP000191522"/>
    </source>
</evidence>